<gene>
    <name evidence="2" type="ORF">TIFTF001_004678</name>
</gene>
<dbReference type="EMBL" id="BTGU01000004">
    <property type="protein sequence ID" value="GMN34416.1"/>
    <property type="molecule type" value="Genomic_DNA"/>
</dbReference>
<evidence type="ECO:0000313" key="3">
    <source>
        <dbReference type="Proteomes" id="UP001187192"/>
    </source>
</evidence>
<keyword evidence="3" id="KW-1185">Reference proteome</keyword>
<sequence length="45" mass="4643">MKEEEAHTGDGGPGVRAARAPIWGEGERGLGFEFGEKGLGVGNSE</sequence>
<evidence type="ECO:0000256" key="1">
    <source>
        <dbReference type="SAM" id="MobiDB-lite"/>
    </source>
</evidence>
<feature type="region of interest" description="Disordered" evidence="1">
    <location>
        <begin position="1"/>
        <end position="22"/>
    </location>
</feature>
<proteinExistence type="predicted"/>
<protein>
    <submittedName>
        <fullName evidence="2">Uncharacterized protein</fullName>
    </submittedName>
</protein>
<comment type="caution">
    <text evidence="2">The sequence shown here is derived from an EMBL/GenBank/DDBJ whole genome shotgun (WGS) entry which is preliminary data.</text>
</comment>
<reference evidence="2" key="1">
    <citation type="submission" date="2023-07" db="EMBL/GenBank/DDBJ databases">
        <title>draft genome sequence of fig (Ficus carica).</title>
        <authorList>
            <person name="Takahashi T."/>
            <person name="Nishimura K."/>
        </authorList>
    </citation>
    <scope>NUCLEOTIDE SEQUENCE</scope>
</reference>
<name>A0AA88A5B8_FICCA</name>
<dbReference type="AlphaFoldDB" id="A0AA88A5B8"/>
<accession>A0AA88A5B8</accession>
<dbReference type="Proteomes" id="UP001187192">
    <property type="component" value="Unassembled WGS sequence"/>
</dbReference>
<organism evidence="2 3">
    <name type="scientific">Ficus carica</name>
    <name type="common">Common fig</name>
    <dbReference type="NCBI Taxonomy" id="3494"/>
    <lineage>
        <taxon>Eukaryota</taxon>
        <taxon>Viridiplantae</taxon>
        <taxon>Streptophyta</taxon>
        <taxon>Embryophyta</taxon>
        <taxon>Tracheophyta</taxon>
        <taxon>Spermatophyta</taxon>
        <taxon>Magnoliopsida</taxon>
        <taxon>eudicotyledons</taxon>
        <taxon>Gunneridae</taxon>
        <taxon>Pentapetalae</taxon>
        <taxon>rosids</taxon>
        <taxon>fabids</taxon>
        <taxon>Rosales</taxon>
        <taxon>Moraceae</taxon>
        <taxon>Ficeae</taxon>
        <taxon>Ficus</taxon>
    </lineage>
</organism>
<evidence type="ECO:0000313" key="2">
    <source>
        <dbReference type="EMBL" id="GMN34416.1"/>
    </source>
</evidence>